<evidence type="ECO:0000313" key="10">
    <source>
        <dbReference type="Proteomes" id="UP000005439"/>
    </source>
</evidence>
<feature type="transmembrane region" description="Helical" evidence="8">
    <location>
        <begin position="312"/>
        <end position="331"/>
    </location>
</feature>
<dbReference type="GO" id="GO:0016020">
    <property type="term" value="C:membrane"/>
    <property type="evidence" value="ECO:0007669"/>
    <property type="project" value="UniProtKB-SubCell"/>
</dbReference>
<evidence type="ECO:0000256" key="6">
    <source>
        <dbReference type="ARBA" id="ARBA00022989"/>
    </source>
</evidence>
<feature type="transmembrane region" description="Helical" evidence="8">
    <location>
        <begin position="84"/>
        <end position="107"/>
    </location>
</feature>
<evidence type="ECO:0000256" key="3">
    <source>
        <dbReference type="ARBA" id="ARBA00022448"/>
    </source>
</evidence>
<keyword evidence="10" id="KW-1185">Reference proteome</keyword>
<feature type="transmembrane region" description="Helical" evidence="8">
    <location>
        <begin position="343"/>
        <end position="365"/>
    </location>
</feature>
<keyword evidence="6 8" id="KW-1133">Transmembrane helix</keyword>
<feature type="transmembrane region" description="Helical" evidence="8">
    <location>
        <begin position="269"/>
        <end position="291"/>
    </location>
</feature>
<name>G8TZU0_SULAD</name>
<proteinExistence type="inferred from homology"/>
<organism evidence="9 10">
    <name type="scientific">Sulfobacillus acidophilus (strain ATCC 700253 / DSM 10332 / NAL)</name>
    <dbReference type="NCBI Taxonomy" id="679936"/>
    <lineage>
        <taxon>Bacteria</taxon>
        <taxon>Bacillati</taxon>
        <taxon>Bacillota</taxon>
        <taxon>Clostridia</taxon>
        <taxon>Eubacteriales</taxon>
        <taxon>Clostridiales Family XVII. Incertae Sedis</taxon>
        <taxon>Sulfobacillus</taxon>
    </lineage>
</organism>
<reference evidence="10" key="1">
    <citation type="submission" date="2011-12" db="EMBL/GenBank/DDBJ databases">
        <title>The complete genome of chromosome of Sulfobacillus acidophilus DSM 10332.</title>
        <authorList>
            <person name="Lucas S."/>
            <person name="Han J."/>
            <person name="Lapidus A."/>
            <person name="Bruce D."/>
            <person name="Goodwin L."/>
            <person name="Pitluck S."/>
            <person name="Peters L."/>
            <person name="Kyrpides N."/>
            <person name="Mavromatis K."/>
            <person name="Ivanova N."/>
            <person name="Mikhailova N."/>
            <person name="Chertkov O."/>
            <person name="Saunders E."/>
            <person name="Detter J.C."/>
            <person name="Tapia R."/>
            <person name="Han C."/>
            <person name="Land M."/>
            <person name="Hauser L."/>
            <person name="Markowitz V."/>
            <person name="Cheng J.-F."/>
            <person name="Hugenholtz P."/>
            <person name="Woyke T."/>
            <person name="Wu D."/>
            <person name="Pukall R."/>
            <person name="Gehrich-Schroeter G."/>
            <person name="Schneider S."/>
            <person name="Klenk H.-P."/>
            <person name="Eisen J.A."/>
        </authorList>
    </citation>
    <scope>NUCLEOTIDE SEQUENCE [LARGE SCALE GENOMIC DNA]</scope>
    <source>
        <strain evidence="10">ATCC 700253 / DSM 10332 / NAL</strain>
    </source>
</reference>
<feature type="transmembrane region" description="Helical" evidence="8">
    <location>
        <begin position="42"/>
        <end position="63"/>
    </location>
</feature>
<dbReference type="GO" id="GO:0009847">
    <property type="term" value="P:spore germination"/>
    <property type="evidence" value="ECO:0007669"/>
    <property type="project" value="InterPro"/>
</dbReference>
<keyword evidence="7 8" id="KW-0472">Membrane</keyword>
<keyword evidence="5 8" id="KW-0812">Transmembrane</keyword>
<dbReference type="Pfam" id="PF03845">
    <property type="entry name" value="Spore_permease"/>
    <property type="match status" value="1"/>
</dbReference>
<protein>
    <submittedName>
        <fullName evidence="9">Spore germination protein</fullName>
    </submittedName>
</protein>
<evidence type="ECO:0000256" key="7">
    <source>
        <dbReference type="ARBA" id="ARBA00023136"/>
    </source>
</evidence>
<evidence type="ECO:0000256" key="4">
    <source>
        <dbReference type="ARBA" id="ARBA00022544"/>
    </source>
</evidence>
<accession>G8TZU0</accession>
<dbReference type="PANTHER" id="PTHR34975">
    <property type="entry name" value="SPORE GERMINATION PROTEIN A2"/>
    <property type="match status" value="1"/>
</dbReference>
<dbReference type="AlphaFoldDB" id="G8TZU0"/>
<dbReference type="PANTHER" id="PTHR34975:SF2">
    <property type="entry name" value="SPORE GERMINATION PROTEIN A2"/>
    <property type="match status" value="1"/>
</dbReference>
<feature type="transmembrane region" description="Helical" evidence="8">
    <location>
        <begin position="119"/>
        <end position="137"/>
    </location>
</feature>
<reference evidence="9 10" key="2">
    <citation type="journal article" date="2012" name="Stand. Genomic Sci.">
        <title>Complete genome sequence of the moderately thermophilic mineral-sulfide-oxidizing firmicute Sulfobacillus acidophilus type strain (NAL(T)).</title>
        <authorList>
            <person name="Anderson I."/>
            <person name="Chertkov O."/>
            <person name="Chen A."/>
            <person name="Saunders E."/>
            <person name="Lapidus A."/>
            <person name="Nolan M."/>
            <person name="Lucas S."/>
            <person name="Hammon N."/>
            <person name="Deshpande S."/>
            <person name="Cheng J.F."/>
            <person name="Han C."/>
            <person name="Tapia R."/>
            <person name="Goodwin L.A."/>
            <person name="Pitluck S."/>
            <person name="Liolios K."/>
            <person name="Pagani I."/>
            <person name="Ivanova N."/>
            <person name="Mikhailova N."/>
            <person name="Pati A."/>
            <person name="Palaniappan K."/>
            <person name="Land M."/>
            <person name="Pan C."/>
            <person name="Rohde M."/>
            <person name="Pukall R."/>
            <person name="Goker M."/>
            <person name="Detter J.C."/>
            <person name="Woyke T."/>
            <person name="Bristow J."/>
            <person name="Eisen J.A."/>
            <person name="Markowitz V."/>
            <person name="Hugenholtz P."/>
            <person name="Kyrpides N.C."/>
            <person name="Klenk H.P."/>
            <person name="Mavromatis K."/>
        </authorList>
    </citation>
    <scope>NUCLEOTIDE SEQUENCE [LARGE SCALE GENOMIC DNA]</scope>
    <source>
        <strain evidence="10">ATCC 700253 / DSM 10332 / NAL</strain>
    </source>
</reference>
<evidence type="ECO:0000256" key="1">
    <source>
        <dbReference type="ARBA" id="ARBA00004141"/>
    </source>
</evidence>
<sequence>MKNHRQARISAAQFATMVTSAYLGLGIYYFPRPLVSAAGRSGIYGLWLDGLVAGGLMWLMFRANRVIPTETLSEYGPQLLGKPLGYLIAGVTIAYHVALAISAAILYSFVIGNIFLPTTPIWAIDGAMTVTAAYLALTGTAGLARTLQAAYLPTLVVAVFSVVLAISLIHHPVLLIPSGDLAIIPILKGAYRQFLIFIGFEVSVTLYPYVRDGDRGEAERYSFYALIGVVVVLTGIYEITLSIFGPALISQLRWPLATTYGVISAPGFFISKLGTFLNVLWTIVIVAFLALRLWCLGHDVNALFPHPSTKTFQWGVVIMAVTVMIMAPLIPNAKIDDILSTTYLIPLGLGYLAGVPLLILLAARLRRHLVSHLRLSSESP</sequence>
<dbReference type="InterPro" id="IPR004761">
    <property type="entry name" value="Spore_GerAB"/>
</dbReference>
<dbReference type="KEGG" id="sap:Sulac_2959"/>
<keyword evidence="3" id="KW-0813">Transport</keyword>
<feature type="transmembrane region" description="Helical" evidence="8">
    <location>
        <begin position="222"/>
        <end position="249"/>
    </location>
</feature>
<comment type="similarity">
    <text evidence="2">Belongs to the amino acid-polyamine-organocation (APC) superfamily. Spore germination protein (SGP) (TC 2.A.3.9) family.</text>
</comment>
<dbReference type="HOGENOM" id="CLU_047547_0_0_9"/>
<evidence type="ECO:0000256" key="8">
    <source>
        <dbReference type="SAM" id="Phobius"/>
    </source>
</evidence>
<evidence type="ECO:0000256" key="2">
    <source>
        <dbReference type="ARBA" id="ARBA00007998"/>
    </source>
</evidence>
<comment type="subcellular location">
    <subcellularLocation>
        <location evidence="1">Membrane</location>
        <topology evidence="1">Multi-pass membrane protein</topology>
    </subcellularLocation>
</comment>
<evidence type="ECO:0000313" key="9">
    <source>
        <dbReference type="EMBL" id="AEW06420.1"/>
    </source>
</evidence>
<dbReference type="Proteomes" id="UP000005439">
    <property type="component" value="Chromosome"/>
</dbReference>
<feature type="transmembrane region" description="Helical" evidence="8">
    <location>
        <begin position="190"/>
        <end position="210"/>
    </location>
</feature>
<dbReference type="PATRIC" id="fig|679936.5.peg.3051"/>
<feature type="transmembrane region" description="Helical" evidence="8">
    <location>
        <begin position="12"/>
        <end position="30"/>
    </location>
</feature>
<evidence type="ECO:0000256" key="5">
    <source>
        <dbReference type="ARBA" id="ARBA00022692"/>
    </source>
</evidence>
<keyword evidence="4" id="KW-0309">Germination</keyword>
<dbReference type="EMBL" id="CP003179">
    <property type="protein sequence ID" value="AEW06420.1"/>
    <property type="molecule type" value="Genomic_DNA"/>
</dbReference>
<dbReference type="STRING" id="679936.Sulac_2959"/>
<feature type="transmembrane region" description="Helical" evidence="8">
    <location>
        <begin position="149"/>
        <end position="170"/>
    </location>
</feature>
<gene>
    <name evidence="9" type="ordered locus">Sulac_2959</name>
</gene>